<evidence type="ECO:0000256" key="2">
    <source>
        <dbReference type="ARBA" id="ARBA00022475"/>
    </source>
</evidence>
<dbReference type="GO" id="GO:0005886">
    <property type="term" value="C:plasma membrane"/>
    <property type="evidence" value="ECO:0007669"/>
    <property type="project" value="UniProtKB-SubCell"/>
</dbReference>
<comment type="subcellular location">
    <subcellularLocation>
        <location evidence="1">Cell membrane</location>
        <topology evidence="1">Multi-pass membrane protein</topology>
    </subcellularLocation>
</comment>
<keyword evidence="5 6" id="KW-0472">Membrane</keyword>
<sequence>MKRQTFVHGALVLMAASLVTRIMGFVYRIFLTRLIGASGMGLFQLVFPLLNLVLTFVTAGLPIAISKLVAEAVAAGDRVRILRIIRVSSWVIGVLAVIFTAIMWFARHFILHHWLSDPRAYPSYLAMIPIVSIIAIATIYRGYFQGIQDMTPTAVASIIEQTVRILTIWGLAAYFIRFSLPFAAAAAMMGMVFGELSGLLYLIFQQKKRARINQILPNAPARSSETVRQTLRSLAAIAAPVTLSRLISSAIFALEPILVTRALLKAGMTTHAATSAYGEYSGMAIPLLLFPTVFTWSLATNLVPNVSEAIAGSNLRRVRVRLSQSFLATAIVGFPSSVMLALFATPLCASIYHQAEVGKILAVMAPAGFFLYLQAPLTGILQGLDHAGIAMRNSIIGGILRLGMIYFLARQPHLNIMGVAYAVTISIVVTTILHMISVGRRIGFPVRLESLLKTIFASLIIYGFLEIITKRTTTAVGGKLWLAIFAGFLLYFLLLCGMRVVTTDNVKRLPKIGQLLATIVSWVPFSV</sequence>
<feature type="transmembrane region" description="Helical" evidence="6">
    <location>
        <begin position="42"/>
        <end position="64"/>
    </location>
</feature>
<dbReference type="InterPro" id="IPR050833">
    <property type="entry name" value="Poly_Biosynth_Transport"/>
</dbReference>
<feature type="transmembrane region" description="Helical" evidence="6">
    <location>
        <begin position="450"/>
        <end position="468"/>
    </location>
</feature>
<accession>A0A1M6K9X2</accession>
<feature type="transmembrane region" description="Helical" evidence="6">
    <location>
        <begin position="283"/>
        <end position="304"/>
    </location>
</feature>
<feature type="transmembrane region" description="Helical" evidence="6">
    <location>
        <begin position="7"/>
        <end position="30"/>
    </location>
</feature>
<dbReference type="InterPro" id="IPR002797">
    <property type="entry name" value="Polysacc_synth"/>
</dbReference>
<dbReference type="PANTHER" id="PTHR30250:SF24">
    <property type="entry name" value="STAGE V SPORULATION PROTEIN B"/>
    <property type="match status" value="1"/>
</dbReference>
<dbReference type="CDD" id="cd13124">
    <property type="entry name" value="MATE_SpoVB_like"/>
    <property type="match status" value="1"/>
</dbReference>
<evidence type="ECO:0000313" key="8">
    <source>
        <dbReference type="Proteomes" id="UP000184016"/>
    </source>
</evidence>
<feature type="transmembrane region" description="Helical" evidence="6">
    <location>
        <begin position="358"/>
        <end position="377"/>
    </location>
</feature>
<dbReference type="AlphaFoldDB" id="A0A1M6K9X2"/>
<feature type="transmembrane region" description="Helical" evidence="6">
    <location>
        <begin position="415"/>
        <end position="438"/>
    </location>
</feature>
<gene>
    <name evidence="7" type="ORF">SAMN05443507_101188</name>
</gene>
<feature type="transmembrane region" description="Helical" evidence="6">
    <location>
        <begin position="480"/>
        <end position="501"/>
    </location>
</feature>
<dbReference type="RefSeq" id="WP_072872680.1">
    <property type="nucleotide sequence ID" value="NZ_FRAF01000001.1"/>
</dbReference>
<proteinExistence type="predicted"/>
<evidence type="ECO:0000256" key="4">
    <source>
        <dbReference type="ARBA" id="ARBA00022989"/>
    </source>
</evidence>
<name>A0A1M6K9X2_9BACL</name>
<protein>
    <submittedName>
        <fullName evidence="7">Stage V sporulation protein B</fullName>
    </submittedName>
</protein>
<dbReference type="Proteomes" id="UP000184016">
    <property type="component" value="Unassembled WGS sequence"/>
</dbReference>
<dbReference type="PANTHER" id="PTHR30250">
    <property type="entry name" value="PST FAMILY PREDICTED COLANIC ACID TRANSPORTER"/>
    <property type="match status" value="1"/>
</dbReference>
<feature type="transmembrane region" description="Helical" evidence="6">
    <location>
        <begin position="155"/>
        <end position="176"/>
    </location>
</feature>
<dbReference type="OrthoDB" id="9775950at2"/>
<dbReference type="Pfam" id="PF01943">
    <property type="entry name" value="Polysacc_synt"/>
    <property type="match status" value="1"/>
</dbReference>
<organism evidence="7 8">
    <name type="scientific">Alicyclobacillus tolerans</name>
    <dbReference type="NCBI Taxonomy" id="90970"/>
    <lineage>
        <taxon>Bacteria</taxon>
        <taxon>Bacillati</taxon>
        <taxon>Bacillota</taxon>
        <taxon>Bacilli</taxon>
        <taxon>Bacillales</taxon>
        <taxon>Alicyclobacillaceae</taxon>
        <taxon>Alicyclobacillus</taxon>
    </lineage>
</organism>
<keyword evidence="2" id="KW-1003">Cell membrane</keyword>
<feature type="transmembrane region" description="Helical" evidence="6">
    <location>
        <begin position="84"/>
        <end position="104"/>
    </location>
</feature>
<feature type="transmembrane region" description="Helical" evidence="6">
    <location>
        <begin position="124"/>
        <end position="143"/>
    </location>
</feature>
<dbReference type="PIRSF" id="PIRSF038958">
    <property type="entry name" value="PG_synth_SpoVB"/>
    <property type="match status" value="1"/>
</dbReference>
<feature type="transmembrane region" description="Helical" evidence="6">
    <location>
        <begin position="234"/>
        <end position="254"/>
    </location>
</feature>
<evidence type="ECO:0000256" key="5">
    <source>
        <dbReference type="ARBA" id="ARBA00023136"/>
    </source>
</evidence>
<dbReference type="NCBIfam" id="TIGR02900">
    <property type="entry name" value="spore_V_B"/>
    <property type="match status" value="1"/>
</dbReference>
<dbReference type="STRING" id="1830138.SAMN05443507_101188"/>
<dbReference type="InterPro" id="IPR024923">
    <property type="entry name" value="PG_synth_SpoVB"/>
</dbReference>
<keyword evidence="3 6" id="KW-0812">Transmembrane</keyword>
<feature type="transmembrane region" description="Helical" evidence="6">
    <location>
        <begin position="182"/>
        <end position="204"/>
    </location>
</feature>
<reference evidence="8" key="1">
    <citation type="submission" date="2016-11" db="EMBL/GenBank/DDBJ databases">
        <authorList>
            <person name="Varghese N."/>
            <person name="Submissions S."/>
        </authorList>
    </citation>
    <scope>NUCLEOTIDE SEQUENCE [LARGE SCALE GENOMIC DNA]</scope>
    <source>
        <strain evidence="8">USBA-503</strain>
    </source>
</reference>
<evidence type="ECO:0000256" key="3">
    <source>
        <dbReference type="ARBA" id="ARBA00022692"/>
    </source>
</evidence>
<keyword evidence="8" id="KW-1185">Reference proteome</keyword>
<keyword evidence="4 6" id="KW-1133">Transmembrane helix</keyword>
<dbReference type="InterPro" id="IPR014249">
    <property type="entry name" value="Spore_V_B"/>
</dbReference>
<evidence type="ECO:0000313" key="7">
    <source>
        <dbReference type="EMBL" id="SHJ55722.1"/>
    </source>
</evidence>
<evidence type="ECO:0000256" key="6">
    <source>
        <dbReference type="SAM" id="Phobius"/>
    </source>
</evidence>
<dbReference type="EMBL" id="FRAF01000001">
    <property type="protein sequence ID" value="SHJ55722.1"/>
    <property type="molecule type" value="Genomic_DNA"/>
</dbReference>
<evidence type="ECO:0000256" key="1">
    <source>
        <dbReference type="ARBA" id="ARBA00004651"/>
    </source>
</evidence>
<feature type="transmembrane region" description="Helical" evidence="6">
    <location>
        <begin position="325"/>
        <end position="352"/>
    </location>
</feature>